<dbReference type="Proteomes" id="UP000008022">
    <property type="component" value="Unassembled WGS sequence"/>
</dbReference>
<accession>A0A0E0R266</accession>
<sequence>MADKVRGSCSSRRPPRRGVRSSLQLQTSRLGSSPLAGFQKHCMQIKISNRTYIDGKWQISLEKPKQKNCALFSSIREMAGHGNLPSKDTETAVA</sequence>
<dbReference type="AlphaFoldDB" id="A0A0E0R266"/>
<name>A0A0E0R266_ORYRU</name>
<evidence type="ECO:0000313" key="2">
    <source>
        <dbReference type="EnsemblPlants" id="ORUFI10G18920.1"/>
    </source>
</evidence>
<proteinExistence type="predicted"/>
<evidence type="ECO:0000313" key="3">
    <source>
        <dbReference type="Proteomes" id="UP000008022"/>
    </source>
</evidence>
<reference evidence="3" key="1">
    <citation type="submission" date="2013-06" db="EMBL/GenBank/DDBJ databases">
        <authorList>
            <person name="Zhao Q."/>
        </authorList>
    </citation>
    <scope>NUCLEOTIDE SEQUENCE</scope>
    <source>
        <strain evidence="3">cv. W1943</strain>
    </source>
</reference>
<organism evidence="2 3">
    <name type="scientific">Oryza rufipogon</name>
    <name type="common">Brownbeard rice</name>
    <name type="synonym">Asian wild rice</name>
    <dbReference type="NCBI Taxonomy" id="4529"/>
    <lineage>
        <taxon>Eukaryota</taxon>
        <taxon>Viridiplantae</taxon>
        <taxon>Streptophyta</taxon>
        <taxon>Embryophyta</taxon>
        <taxon>Tracheophyta</taxon>
        <taxon>Spermatophyta</taxon>
        <taxon>Magnoliopsida</taxon>
        <taxon>Liliopsida</taxon>
        <taxon>Poales</taxon>
        <taxon>Poaceae</taxon>
        <taxon>BOP clade</taxon>
        <taxon>Oryzoideae</taxon>
        <taxon>Oryzeae</taxon>
        <taxon>Oryzinae</taxon>
        <taxon>Oryza</taxon>
    </lineage>
</organism>
<evidence type="ECO:0000256" key="1">
    <source>
        <dbReference type="SAM" id="MobiDB-lite"/>
    </source>
</evidence>
<dbReference type="Gramene" id="ORUFI10G18920.1">
    <property type="protein sequence ID" value="ORUFI10G18920.1"/>
    <property type="gene ID" value="ORUFI10G18920"/>
</dbReference>
<feature type="region of interest" description="Disordered" evidence="1">
    <location>
        <begin position="1"/>
        <end position="27"/>
    </location>
</feature>
<protein>
    <submittedName>
        <fullName evidence="2">Uncharacterized protein</fullName>
    </submittedName>
</protein>
<reference evidence="2" key="2">
    <citation type="submission" date="2015-06" db="UniProtKB">
        <authorList>
            <consortium name="EnsemblPlants"/>
        </authorList>
    </citation>
    <scope>IDENTIFICATION</scope>
</reference>
<keyword evidence="3" id="KW-1185">Reference proteome</keyword>
<dbReference type="EnsemblPlants" id="ORUFI10G18920.1">
    <property type="protein sequence ID" value="ORUFI10G18920.1"/>
    <property type="gene ID" value="ORUFI10G18920"/>
</dbReference>
<dbReference type="HOGENOM" id="CLU_2389975_0_0_1"/>